<proteinExistence type="predicted"/>
<comment type="caution">
    <text evidence="2">The sequence shown here is derived from an EMBL/GenBank/DDBJ whole genome shotgun (WGS) entry which is preliminary data.</text>
</comment>
<reference evidence="2 3" key="1">
    <citation type="submission" date="2019-06" db="EMBL/GenBank/DDBJ databases">
        <title>Sequencing the genomes of 1000 actinobacteria strains.</title>
        <authorList>
            <person name="Klenk H.-P."/>
        </authorList>
    </citation>
    <scope>NUCLEOTIDE SEQUENCE [LARGE SCALE GENOMIC DNA]</scope>
    <source>
        <strain evidence="2 3">DSM 19828</strain>
    </source>
</reference>
<evidence type="ECO:0000259" key="1">
    <source>
        <dbReference type="PROSITE" id="PS51674"/>
    </source>
</evidence>
<dbReference type="InterPro" id="IPR034768">
    <property type="entry name" value="4FE4S_WBL"/>
</dbReference>
<name>A0A542EGG4_9MICO</name>
<protein>
    <submittedName>
        <fullName evidence="2">Transcription factor WhiB</fullName>
    </submittedName>
</protein>
<sequence>MRSNDLQWACSGHPQPEIFFPNTNRDLSAAKKICSDCPAKLMCGRAGVESLESGVWGGTLLHNGVPNNRLFTREYPGAGRKKATTQSA</sequence>
<evidence type="ECO:0000313" key="2">
    <source>
        <dbReference type="EMBL" id="TQJ14404.1"/>
    </source>
</evidence>
<gene>
    <name evidence="2" type="ORF">FB459_1863</name>
</gene>
<accession>A0A542EGG4</accession>
<keyword evidence="3" id="KW-1185">Reference proteome</keyword>
<feature type="domain" description="4Fe-4S Wbl-type" evidence="1">
    <location>
        <begin position="9"/>
        <end position="66"/>
    </location>
</feature>
<dbReference type="EMBL" id="VFMO01000001">
    <property type="protein sequence ID" value="TQJ14404.1"/>
    <property type="molecule type" value="Genomic_DNA"/>
</dbReference>
<evidence type="ECO:0000313" key="3">
    <source>
        <dbReference type="Proteomes" id="UP000320806"/>
    </source>
</evidence>
<dbReference type="PROSITE" id="PS51674">
    <property type="entry name" value="4FE4S_WBL"/>
    <property type="match status" value="1"/>
</dbReference>
<dbReference type="Proteomes" id="UP000320806">
    <property type="component" value="Unassembled WGS sequence"/>
</dbReference>
<dbReference type="AlphaFoldDB" id="A0A542EGG4"/>
<organism evidence="2 3">
    <name type="scientific">Yimella lutea</name>
    <dbReference type="NCBI Taxonomy" id="587872"/>
    <lineage>
        <taxon>Bacteria</taxon>
        <taxon>Bacillati</taxon>
        <taxon>Actinomycetota</taxon>
        <taxon>Actinomycetes</taxon>
        <taxon>Micrococcales</taxon>
        <taxon>Dermacoccaceae</taxon>
        <taxon>Yimella</taxon>
    </lineage>
</organism>
<dbReference type="Pfam" id="PF02467">
    <property type="entry name" value="Whib"/>
    <property type="match status" value="1"/>
</dbReference>